<keyword evidence="3" id="KW-0804">Transcription</keyword>
<dbReference type="InterPro" id="IPR036388">
    <property type="entry name" value="WH-like_DNA-bd_sf"/>
</dbReference>
<keyword evidence="2" id="KW-0238">DNA-binding</keyword>
<dbReference type="PANTHER" id="PTHR33204:SF18">
    <property type="entry name" value="TRANSCRIPTIONAL REGULATORY PROTEIN"/>
    <property type="match status" value="1"/>
</dbReference>
<comment type="caution">
    <text evidence="5">The sequence shown here is derived from an EMBL/GenBank/DDBJ whole genome shotgun (WGS) entry which is preliminary data.</text>
</comment>
<evidence type="ECO:0000256" key="2">
    <source>
        <dbReference type="ARBA" id="ARBA00023125"/>
    </source>
</evidence>
<dbReference type="SUPFAM" id="SSF46785">
    <property type="entry name" value="Winged helix' DNA-binding domain"/>
    <property type="match status" value="1"/>
</dbReference>
<evidence type="ECO:0000256" key="3">
    <source>
        <dbReference type="ARBA" id="ARBA00023163"/>
    </source>
</evidence>
<dbReference type="InterPro" id="IPR002577">
    <property type="entry name" value="HTH_HxlR"/>
</dbReference>
<dbReference type="SUPFAM" id="SSF55718">
    <property type="entry name" value="SCP-like"/>
    <property type="match status" value="1"/>
</dbReference>
<dbReference type="PROSITE" id="PS51118">
    <property type="entry name" value="HTH_HXLR"/>
    <property type="match status" value="1"/>
</dbReference>
<feature type="domain" description="HTH hxlR-type" evidence="4">
    <location>
        <begin position="28"/>
        <end position="123"/>
    </location>
</feature>
<proteinExistence type="predicted"/>
<dbReference type="AlphaFoldDB" id="A0A5S4FQS0"/>
<evidence type="ECO:0000313" key="6">
    <source>
        <dbReference type="Proteomes" id="UP000306628"/>
    </source>
</evidence>
<dbReference type="GO" id="GO:0003677">
    <property type="term" value="F:DNA binding"/>
    <property type="evidence" value="ECO:0007669"/>
    <property type="project" value="UniProtKB-KW"/>
</dbReference>
<accession>A0A5S4FQS0</accession>
<dbReference type="InterPro" id="IPR036527">
    <property type="entry name" value="SCP2_sterol-bd_dom_sf"/>
</dbReference>
<organism evidence="5 6">
    <name type="scientific">Nonomuraea zeae</name>
    <dbReference type="NCBI Taxonomy" id="1642303"/>
    <lineage>
        <taxon>Bacteria</taxon>
        <taxon>Bacillati</taxon>
        <taxon>Actinomycetota</taxon>
        <taxon>Actinomycetes</taxon>
        <taxon>Streptosporangiales</taxon>
        <taxon>Streptosporangiaceae</taxon>
        <taxon>Nonomuraea</taxon>
    </lineage>
</organism>
<reference evidence="5 6" key="1">
    <citation type="submission" date="2019-05" db="EMBL/GenBank/DDBJ databases">
        <title>Draft genome sequence of Nonomuraea zeae DSM 100528.</title>
        <authorList>
            <person name="Saricaoglu S."/>
            <person name="Isik K."/>
        </authorList>
    </citation>
    <scope>NUCLEOTIDE SEQUENCE [LARGE SCALE GENOMIC DNA]</scope>
    <source>
        <strain evidence="5 6">DSM 100528</strain>
    </source>
</reference>
<name>A0A5S4FQS0_9ACTN</name>
<dbReference type="PANTHER" id="PTHR33204">
    <property type="entry name" value="TRANSCRIPTIONAL REGULATOR, MARR FAMILY"/>
    <property type="match status" value="1"/>
</dbReference>
<dbReference type="InterPro" id="IPR036390">
    <property type="entry name" value="WH_DNA-bd_sf"/>
</dbReference>
<protein>
    <submittedName>
        <fullName evidence="5">Helix-turn-helix transcriptional regulator</fullName>
    </submittedName>
</protein>
<dbReference type="OrthoDB" id="9792527at2"/>
<evidence type="ECO:0000313" key="5">
    <source>
        <dbReference type="EMBL" id="TMR23043.1"/>
    </source>
</evidence>
<gene>
    <name evidence="5" type="ORF">ETD85_48530</name>
</gene>
<dbReference type="InterPro" id="IPR011991">
    <property type="entry name" value="ArsR-like_HTH"/>
</dbReference>
<sequence>MAAGTKFGLSPEGRYGDVGTMEGYGQYCPIALGAEVFAERWTPIILRNLFVGCHRFGEILEGAPGLSRSVLVQRLRRLERDGVVERGRLGRAVEYHLTDCGMELIEVCMALGVWGARWREVPPEYLDPYLALWMLSRLIDPASLPRRRVVVRFDLTDRSRPDRYWLVLARSGNEVCAQPPGFDDDGVVTLDTAWLVRWYSGAASLAEAQRAGGMRVVAPPWLVRELAGWGRLSPFADVRPARDATRA</sequence>
<dbReference type="Pfam" id="PF01638">
    <property type="entry name" value="HxlR"/>
    <property type="match status" value="1"/>
</dbReference>
<dbReference type="CDD" id="cd00090">
    <property type="entry name" value="HTH_ARSR"/>
    <property type="match status" value="1"/>
</dbReference>
<keyword evidence="6" id="KW-1185">Reference proteome</keyword>
<evidence type="ECO:0000259" key="4">
    <source>
        <dbReference type="PROSITE" id="PS51118"/>
    </source>
</evidence>
<dbReference type="EMBL" id="VCKX01000263">
    <property type="protein sequence ID" value="TMR23043.1"/>
    <property type="molecule type" value="Genomic_DNA"/>
</dbReference>
<dbReference type="Gene3D" id="1.10.10.10">
    <property type="entry name" value="Winged helix-like DNA-binding domain superfamily/Winged helix DNA-binding domain"/>
    <property type="match status" value="1"/>
</dbReference>
<dbReference type="Proteomes" id="UP000306628">
    <property type="component" value="Unassembled WGS sequence"/>
</dbReference>
<evidence type="ECO:0000256" key="1">
    <source>
        <dbReference type="ARBA" id="ARBA00023015"/>
    </source>
</evidence>
<keyword evidence="1" id="KW-0805">Transcription regulation</keyword>